<name>A0A8X7T168_9BASI</name>
<feature type="region of interest" description="Disordered" evidence="1">
    <location>
        <begin position="1"/>
        <end position="38"/>
    </location>
</feature>
<gene>
    <name evidence="2" type="ORF">A4X09_0g7753</name>
</gene>
<dbReference type="AlphaFoldDB" id="A0A8X7T168"/>
<reference evidence="2" key="1">
    <citation type="submission" date="2016-04" db="EMBL/GenBank/DDBJ databases">
        <authorList>
            <person name="Nguyen H.D."/>
            <person name="Samba Siva P."/>
            <person name="Cullis J."/>
            <person name="Levesque C.A."/>
            <person name="Hambleton S."/>
        </authorList>
    </citation>
    <scope>NUCLEOTIDE SEQUENCE</scope>
    <source>
        <strain evidence="2">DAOMC 236422</strain>
    </source>
</reference>
<dbReference type="EMBL" id="LWDG02001129">
    <property type="protein sequence ID" value="KAE8260590.1"/>
    <property type="molecule type" value="Genomic_DNA"/>
</dbReference>
<comment type="caution">
    <text evidence="2">The sequence shown here is derived from an EMBL/GenBank/DDBJ whole genome shotgun (WGS) entry which is preliminary data.</text>
</comment>
<reference evidence="2" key="2">
    <citation type="journal article" date="2019" name="IMA Fungus">
        <title>Genome sequencing and comparison of five Tilletia species to identify candidate genes for the detection of regulated species infecting wheat.</title>
        <authorList>
            <person name="Nguyen H.D.T."/>
            <person name="Sultana T."/>
            <person name="Kesanakurti P."/>
            <person name="Hambleton S."/>
        </authorList>
    </citation>
    <scope>NUCLEOTIDE SEQUENCE</scope>
    <source>
        <strain evidence="2">DAOMC 236422</strain>
    </source>
</reference>
<keyword evidence="3" id="KW-1185">Reference proteome</keyword>
<evidence type="ECO:0000256" key="1">
    <source>
        <dbReference type="SAM" id="MobiDB-lite"/>
    </source>
</evidence>
<dbReference type="Proteomes" id="UP000078113">
    <property type="component" value="Unassembled WGS sequence"/>
</dbReference>
<evidence type="ECO:0008006" key="4">
    <source>
        <dbReference type="Google" id="ProtNLM"/>
    </source>
</evidence>
<proteinExistence type="predicted"/>
<evidence type="ECO:0000313" key="2">
    <source>
        <dbReference type="EMBL" id="KAE8260590.1"/>
    </source>
</evidence>
<sequence>MLCERPAASKKKKAISSVGPPAAGGRRRKATTTSPSTQISIPSAASSLAIVTATSTALVIAQNPVFKDVNAANLLKLHTPLQLLGLTSEHRTSLVSSDLSDGLCGWTEQDQERWPQCLVEEQDETRKQTFVIDELLRWREQPRHRGVRQYRVTW</sequence>
<protein>
    <recommendedName>
        <fullName evidence="4">Chromo domain-containing protein</fullName>
    </recommendedName>
</protein>
<accession>A0A8X7T168</accession>
<evidence type="ECO:0000313" key="3">
    <source>
        <dbReference type="Proteomes" id="UP000078113"/>
    </source>
</evidence>
<organism evidence="2 3">
    <name type="scientific">Tilletia walkeri</name>
    <dbReference type="NCBI Taxonomy" id="117179"/>
    <lineage>
        <taxon>Eukaryota</taxon>
        <taxon>Fungi</taxon>
        <taxon>Dikarya</taxon>
        <taxon>Basidiomycota</taxon>
        <taxon>Ustilaginomycotina</taxon>
        <taxon>Exobasidiomycetes</taxon>
        <taxon>Tilletiales</taxon>
        <taxon>Tilletiaceae</taxon>
        <taxon>Tilletia</taxon>
    </lineage>
</organism>